<evidence type="ECO:0000313" key="5">
    <source>
        <dbReference type="Proteomes" id="UP000239554"/>
    </source>
</evidence>
<dbReference type="Proteomes" id="UP000239554">
    <property type="component" value="Chromosome"/>
</dbReference>
<gene>
    <name evidence="4" type="primary">yqiI_1</name>
    <name evidence="1" type="ORF">C3F40_21195</name>
    <name evidence="2" type="ORF">CG702_12160</name>
    <name evidence="3" type="ORF">EPS97_12010</name>
    <name evidence="4" type="ORF">NCTC10429_01433</name>
</gene>
<proteinExistence type="predicted"/>
<dbReference type="EMBL" id="CP026399">
    <property type="protein sequence ID" value="AUY04055.1"/>
    <property type="molecule type" value="Genomic_DNA"/>
</dbReference>
<dbReference type="AlphaFoldDB" id="A0A241QM04"/>
<dbReference type="Proteomes" id="UP000254088">
    <property type="component" value="Unassembled WGS sequence"/>
</dbReference>
<sequence length="271" mass="29542">MMLLASGQDFYNQNSYTLGVTYNGVDYDSTSTRAIAAPECIDVKGAGIYSNTYKNPAVCSGGPEPQLSVTFPVRVQLYIKLAKNANKVNKKLVLPDEYIALEFKGMSGTGTIDTDKNLTFRIRGLNNIHVLDCFVNVDLEPADGVVDFGKINSRTIKNTSVSETFSVVMTKDPGAACTEQFNILGSFFTTDILSDYSHLDIGNGLLLKIFHNDGTATEFNRFSQFASFSSSSAPSVTAPFRAELSANPAETVVEGLDWPPESPDNQYHLNK</sequence>
<accession>A0A241QM04</accession>
<reference evidence="2 7" key="1">
    <citation type="submission" date="2017-07" db="EMBL/GenBank/DDBJ databases">
        <authorList>
            <person name="Zhi S."/>
            <person name="Banting G."/>
            <person name="Neumann N."/>
        </authorList>
    </citation>
    <scope>NUCLEOTIDE SEQUENCE [LARGE SCALE GENOMIC DNA]</scope>
    <source>
        <strain evidence="2 7">WW41</strain>
    </source>
</reference>
<dbReference type="EMBL" id="NNAK01000024">
    <property type="protein sequence ID" value="OZP02947.1"/>
    <property type="molecule type" value="Genomic_DNA"/>
</dbReference>
<protein>
    <submittedName>
        <fullName evidence="4">Protein involved in detoxification of methylglyoxal</fullName>
    </submittedName>
</protein>
<evidence type="ECO:0000313" key="4">
    <source>
        <dbReference type="EMBL" id="STL81319.1"/>
    </source>
</evidence>
<dbReference type="Proteomes" id="UP000264870">
    <property type="component" value="Unassembled WGS sequence"/>
</dbReference>
<reference evidence="4 6" key="3">
    <citation type="submission" date="2018-06" db="EMBL/GenBank/DDBJ databases">
        <authorList>
            <consortium name="Pathogen Informatics"/>
            <person name="Doyle S."/>
        </authorList>
    </citation>
    <scope>NUCLEOTIDE SEQUENCE [LARGE SCALE GENOMIC DNA]</scope>
    <source>
        <strain evidence="4 6">NCTC10429</strain>
    </source>
</reference>
<dbReference type="EMBL" id="UGEX01000001">
    <property type="protein sequence ID" value="STL81319.1"/>
    <property type="molecule type" value="Genomic_DNA"/>
</dbReference>
<dbReference type="SUPFAM" id="SSF49401">
    <property type="entry name" value="Bacterial adhesins"/>
    <property type="match status" value="1"/>
</dbReference>
<dbReference type="InterPro" id="IPR008966">
    <property type="entry name" value="Adhesion_dom_sf"/>
</dbReference>
<evidence type="ECO:0000313" key="6">
    <source>
        <dbReference type="Proteomes" id="UP000254088"/>
    </source>
</evidence>
<evidence type="ECO:0000313" key="7">
    <source>
        <dbReference type="Proteomes" id="UP000264870"/>
    </source>
</evidence>
<reference evidence="1 5" key="2">
    <citation type="journal article" date="2018" name="MBio">
        <title>Genomic Analysis of Hospital Plumbing Reveals Diverse Reservoir of Bacterial Plasmids Conferring Carbapenem Resistance.</title>
        <authorList>
            <consortium name="NISC Comparative Sequencing Program"/>
            <person name="Weingarten R.A."/>
            <person name="Johnson R.C."/>
            <person name="Conlan S."/>
            <person name="Ramsburg A.M."/>
            <person name="Dekker J.P."/>
            <person name="Lau A.F."/>
            <person name="Khil P."/>
            <person name="Odom R.T."/>
            <person name="Deming C."/>
            <person name="Park M."/>
            <person name="Thomas P.J."/>
            <person name="Henderson D.K."/>
            <person name="Palmore T.N."/>
            <person name="Segre J.A."/>
            <person name="Frank K.M."/>
        </authorList>
    </citation>
    <scope>NUCLEOTIDE SEQUENCE [LARGE SCALE GENOMIC DNA]</scope>
    <source>
        <strain evidence="1 5">ECONIH4</strain>
    </source>
</reference>
<dbReference type="Proteomes" id="UP000290652">
    <property type="component" value="Unassembled WGS sequence"/>
</dbReference>
<evidence type="ECO:0000313" key="3">
    <source>
        <dbReference type="EMBL" id="RXB30716.1"/>
    </source>
</evidence>
<dbReference type="EMBL" id="SCIU01000020">
    <property type="protein sequence ID" value="RXB30716.1"/>
    <property type="molecule type" value="Genomic_DNA"/>
</dbReference>
<name>A0A241QM04_ECOLX</name>
<evidence type="ECO:0000313" key="1">
    <source>
        <dbReference type="EMBL" id="AUY04055.1"/>
    </source>
</evidence>
<evidence type="ECO:0000313" key="2">
    <source>
        <dbReference type="EMBL" id="OZP02947.1"/>
    </source>
</evidence>
<organism evidence="3 8">
    <name type="scientific">Escherichia coli</name>
    <dbReference type="NCBI Taxonomy" id="562"/>
    <lineage>
        <taxon>Bacteria</taxon>
        <taxon>Pseudomonadati</taxon>
        <taxon>Pseudomonadota</taxon>
        <taxon>Gammaproteobacteria</taxon>
        <taxon>Enterobacterales</taxon>
        <taxon>Enterobacteriaceae</taxon>
        <taxon>Escherichia</taxon>
    </lineage>
</organism>
<reference evidence="3 8" key="4">
    <citation type="submission" date="2019-01" db="EMBL/GenBank/DDBJ databases">
        <title>Genomic analysis of febrile catheter-associated UTI E. coli isolates.</title>
        <authorList>
            <person name="Potter R."/>
            <person name="Zou Z."/>
            <person name="Henderson J."/>
            <person name="Dantas G."/>
        </authorList>
    </citation>
    <scope>NUCLEOTIDE SEQUENCE [LARGE SCALE GENOMIC DNA]</scope>
    <source>
        <strain evidence="3 8">49_rectal</strain>
    </source>
</reference>
<evidence type="ECO:0000313" key="8">
    <source>
        <dbReference type="Proteomes" id="UP000290652"/>
    </source>
</evidence>